<keyword evidence="4" id="KW-1185">Reference proteome</keyword>
<feature type="transmembrane region" description="Helical" evidence="2">
    <location>
        <begin position="483"/>
        <end position="503"/>
    </location>
</feature>
<proteinExistence type="predicted"/>
<evidence type="ECO:0000313" key="3">
    <source>
        <dbReference type="EMBL" id="KAJ7362222.1"/>
    </source>
</evidence>
<evidence type="ECO:0000313" key="4">
    <source>
        <dbReference type="Proteomes" id="UP001218218"/>
    </source>
</evidence>
<dbReference type="InterPro" id="IPR036388">
    <property type="entry name" value="WH-like_DNA-bd_sf"/>
</dbReference>
<feature type="region of interest" description="Disordered" evidence="1">
    <location>
        <begin position="208"/>
        <end position="228"/>
    </location>
</feature>
<protein>
    <submittedName>
        <fullName evidence="3">Uncharacterized protein</fullName>
    </submittedName>
</protein>
<organism evidence="3 4">
    <name type="scientific">Mycena albidolilacea</name>
    <dbReference type="NCBI Taxonomy" id="1033008"/>
    <lineage>
        <taxon>Eukaryota</taxon>
        <taxon>Fungi</taxon>
        <taxon>Dikarya</taxon>
        <taxon>Basidiomycota</taxon>
        <taxon>Agaricomycotina</taxon>
        <taxon>Agaricomycetes</taxon>
        <taxon>Agaricomycetidae</taxon>
        <taxon>Agaricales</taxon>
        <taxon>Marasmiineae</taxon>
        <taxon>Mycenaceae</taxon>
        <taxon>Mycena</taxon>
    </lineage>
</organism>
<keyword evidence="2" id="KW-0812">Transmembrane</keyword>
<evidence type="ECO:0000256" key="1">
    <source>
        <dbReference type="SAM" id="MobiDB-lite"/>
    </source>
</evidence>
<feature type="transmembrane region" description="Helical" evidence="2">
    <location>
        <begin position="294"/>
        <end position="318"/>
    </location>
</feature>
<gene>
    <name evidence="3" type="ORF">DFH08DRAFT_1024124</name>
</gene>
<evidence type="ECO:0000256" key="2">
    <source>
        <dbReference type="SAM" id="Phobius"/>
    </source>
</evidence>
<name>A0AAD7AL31_9AGAR</name>
<reference evidence="3" key="1">
    <citation type="submission" date="2023-03" db="EMBL/GenBank/DDBJ databases">
        <title>Massive genome expansion in bonnet fungi (Mycena s.s.) driven by repeated elements and novel gene families across ecological guilds.</title>
        <authorList>
            <consortium name="Lawrence Berkeley National Laboratory"/>
            <person name="Harder C.B."/>
            <person name="Miyauchi S."/>
            <person name="Viragh M."/>
            <person name="Kuo A."/>
            <person name="Thoen E."/>
            <person name="Andreopoulos B."/>
            <person name="Lu D."/>
            <person name="Skrede I."/>
            <person name="Drula E."/>
            <person name="Henrissat B."/>
            <person name="Morin E."/>
            <person name="Kohler A."/>
            <person name="Barry K."/>
            <person name="LaButti K."/>
            <person name="Morin E."/>
            <person name="Salamov A."/>
            <person name="Lipzen A."/>
            <person name="Mereny Z."/>
            <person name="Hegedus B."/>
            <person name="Baldrian P."/>
            <person name="Stursova M."/>
            <person name="Weitz H."/>
            <person name="Taylor A."/>
            <person name="Grigoriev I.V."/>
            <person name="Nagy L.G."/>
            <person name="Martin F."/>
            <person name="Kauserud H."/>
        </authorList>
    </citation>
    <scope>NUCLEOTIDE SEQUENCE</scope>
    <source>
        <strain evidence="3">CBHHK002</strain>
    </source>
</reference>
<comment type="caution">
    <text evidence="3">The sequence shown here is derived from an EMBL/GenBank/DDBJ whole genome shotgun (WGS) entry which is preliminary data.</text>
</comment>
<feature type="transmembrane region" description="Helical" evidence="2">
    <location>
        <begin position="367"/>
        <end position="384"/>
    </location>
</feature>
<accession>A0AAD7AL31</accession>
<keyword evidence="2" id="KW-1133">Transmembrane helix</keyword>
<dbReference type="Gene3D" id="1.10.10.10">
    <property type="entry name" value="Winged helix-like DNA-binding domain superfamily/Winged helix DNA-binding domain"/>
    <property type="match status" value="1"/>
</dbReference>
<sequence length="537" mass="58227">MLNKFQKAWNGKEALLVVDTGRKFLQWCRGWRFKGVAAALATILPGGDLPSTPELEFGLHPPSEPVPVPTDAEPTPWDSDGVSSKTVLLAVASCSAVHAATGLDTQAFLTRLSVDWIAEAALRDCHTFIYMDTAGIGVTDLREALEGWSSMSNPVLVKPPSLSTLDHASSIGTNNRLMLPRSRQGPLSGPVEVRDVLNRLGVGKQNSSLLKSSFPKPGEKRAAGEDNDPTFCGSPNIKAGQNIHCAHLLAMDLWSKIVSLLPRPSITLEDTLYTVLSQSFQLSAWLRDYMLRQVVSLSLITLMGIHTLYFIFAGAGAISHALRRGHGYHLPSCLCVLEATHVVEVLRNGPVHAREIAAWKGIKPAKLGGALFLLMAFSFADILLDAAHILHLLATHHILCEAAPDVFATNCISSLIDSGKPLRELITNPETKYASVGEVDVVCVMVNSHKLLGKFCSINIALANSASVLFICSETPFATGNKIAVDAFSWHLFTFLFGIAIWVNDFAQPVKSRFLLALQDKLTVSHLDICLAMLELS</sequence>
<dbReference type="Proteomes" id="UP001218218">
    <property type="component" value="Unassembled WGS sequence"/>
</dbReference>
<keyword evidence="2" id="KW-0472">Membrane</keyword>
<dbReference type="EMBL" id="JARIHO010000004">
    <property type="protein sequence ID" value="KAJ7362222.1"/>
    <property type="molecule type" value="Genomic_DNA"/>
</dbReference>
<dbReference type="AlphaFoldDB" id="A0AAD7AL31"/>